<dbReference type="Pfam" id="PF00211">
    <property type="entry name" value="Guanylate_cyc"/>
    <property type="match status" value="1"/>
</dbReference>
<dbReference type="PROSITE" id="PS50125">
    <property type="entry name" value="GUANYLATE_CYCLASE_2"/>
    <property type="match status" value="1"/>
</dbReference>
<name>C5L4W9_PERM5</name>
<dbReference type="GO" id="GO:0016020">
    <property type="term" value="C:membrane"/>
    <property type="evidence" value="ECO:0007669"/>
    <property type="project" value="UniProtKB-SubCell"/>
</dbReference>
<dbReference type="GO" id="GO:0016829">
    <property type="term" value="F:lyase activity"/>
    <property type="evidence" value="ECO:0007669"/>
    <property type="project" value="UniProtKB-KW"/>
</dbReference>
<dbReference type="EMBL" id="GG679185">
    <property type="protein sequence ID" value="EER08189.1"/>
    <property type="molecule type" value="Genomic_DNA"/>
</dbReference>
<dbReference type="GO" id="GO:0035556">
    <property type="term" value="P:intracellular signal transduction"/>
    <property type="evidence" value="ECO:0007669"/>
    <property type="project" value="InterPro"/>
</dbReference>
<evidence type="ECO:0000313" key="9">
    <source>
        <dbReference type="Proteomes" id="UP000007800"/>
    </source>
</evidence>
<dbReference type="GO" id="GO:0000166">
    <property type="term" value="F:nucleotide binding"/>
    <property type="evidence" value="ECO:0007669"/>
    <property type="project" value="UniProtKB-KW"/>
</dbReference>
<dbReference type="RefSeq" id="XP_002776373.1">
    <property type="nucleotide sequence ID" value="XM_002776327.1"/>
</dbReference>
<evidence type="ECO:0000259" key="7">
    <source>
        <dbReference type="PROSITE" id="PS50125"/>
    </source>
</evidence>
<dbReference type="SMART" id="SM00044">
    <property type="entry name" value="CYCc"/>
    <property type="match status" value="1"/>
</dbReference>
<dbReference type="SUPFAM" id="SSF55073">
    <property type="entry name" value="Nucleotide cyclase"/>
    <property type="match status" value="1"/>
</dbReference>
<gene>
    <name evidence="8" type="ORF">Pmar_PMAR013099</name>
</gene>
<evidence type="ECO:0000256" key="4">
    <source>
        <dbReference type="ARBA" id="ARBA00022989"/>
    </source>
</evidence>
<protein>
    <submittedName>
        <fullName evidence="8">Adenylate cyclase, putative</fullName>
    </submittedName>
</protein>
<dbReference type="Gene3D" id="3.30.70.1230">
    <property type="entry name" value="Nucleotide cyclase"/>
    <property type="match status" value="1"/>
</dbReference>
<evidence type="ECO:0000256" key="3">
    <source>
        <dbReference type="ARBA" id="ARBA00022741"/>
    </source>
</evidence>
<dbReference type="InterPro" id="IPR001054">
    <property type="entry name" value="A/G_cyclase"/>
</dbReference>
<dbReference type="InterPro" id="IPR050401">
    <property type="entry name" value="Cyclic_nucleotide_synthase"/>
</dbReference>
<keyword evidence="3" id="KW-0547">Nucleotide-binding</keyword>
<sequence>DASILFADVVGFTSISSRVPPEQVLLLLNELFFMFDNIAEKHGLEKIKTIGDAYMAAAGLPTPHPLHAHAVARMGLDMVADVGVFCDDMGNPLALRVGCHSGSCVAGVIGRKKFIYDVWGDCVNTASRMESHGEPMKVHCSEATAQRIQGDFELVDRGDMFIKGKGLMRTFFIEKEMESTKDRSVLPNKKTLEEWRDRLCTGANGSLCLLATPAAVDPCPSESPRRDSLHSLSGKEVYRSVPVDLEIGLGSGSCCNAGQKFICRAVPSLLSMGSGGRCSYYNQSGNGGYQTNYGNGGYQKSYGNGGYQKTYGNGGYQKTYGNGGYQKSYGNGGYQKSYGNGGYGQKQYGNGGYSYGNGQGFRAGGGGNGNTFYKKSWSGNKFGGYTKPALPINQFYYTDNQAGGKNIRLKLDFGNVVRNPEASGNIPMKLVLTQPAVGETPAKVNEFAMGWKGAGQILALNFRNPEATSSVETLCAAEGSAQEATHARIGQNKGHLMIEVTSPEGEPLRCRVPPAQGVAIQALLKFSLPKMVPRTTPIEPSNDF</sequence>
<dbReference type="CDD" id="cd07302">
    <property type="entry name" value="CHD"/>
    <property type="match status" value="1"/>
</dbReference>
<dbReference type="OrthoDB" id="354346at2759"/>
<keyword evidence="6" id="KW-0456">Lyase</keyword>
<organism evidence="9">
    <name type="scientific">Perkinsus marinus (strain ATCC 50983 / TXsc)</name>
    <dbReference type="NCBI Taxonomy" id="423536"/>
    <lineage>
        <taxon>Eukaryota</taxon>
        <taxon>Sar</taxon>
        <taxon>Alveolata</taxon>
        <taxon>Perkinsozoa</taxon>
        <taxon>Perkinsea</taxon>
        <taxon>Perkinsida</taxon>
        <taxon>Perkinsidae</taxon>
        <taxon>Perkinsus</taxon>
    </lineage>
</organism>
<keyword evidence="9" id="KW-1185">Reference proteome</keyword>
<accession>C5L4W9</accession>
<dbReference type="GO" id="GO:0009190">
    <property type="term" value="P:cyclic nucleotide biosynthetic process"/>
    <property type="evidence" value="ECO:0007669"/>
    <property type="project" value="InterPro"/>
</dbReference>
<keyword evidence="5" id="KW-0472">Membrane</keyword>
<dbReference type="PANTHER" id="PTHR11920">
    <property type="entry name" value="GUANYLYL CYCLASE"/>
    <property type="match status" value="1"/>
</dbReference>
<comment type="subcellular location">
    <subcellularLocation>
        <location evidence="1">Membrane</location>
    </subcellularLocation>
</comment>
<evidence type="ECO:0000256" key="2">
    <source>
        <dbReference type="ARBA" id="ARBA00022692"/>
    </source>
</evidence>
<evidence type="ECO:0000256" key="5">
    <source>
        <dbReference type="ARBA" id="ARBA00023136"/>
    </source>
</evidence>
<dbReference type="AlphaFoldDB" id="C5L4W9"/>
<feature type="domain" description="Guanylate cyclase" evidence="7">
    <location>
        <begin position="3"/>
        <end position="130"/>
    </location>
</feature>
<dbReference type="InterPro" id="IPR029787">
    <property type="entry name" value="Nucleotide_cyclase"/>
</dbReference>
<reference evidence="8 9" key="1">
    <citation type="submission" date="2008-07" db="EMBL/GenBank/DDBJ databases">
        <authorList>
            <person name="El-Sayed N."/>
            <person name="Caler E."/>
            <person name="Inman J."/>
            <person name="Amedeo P."/>
            <person name="Hass B."/>
            <person name="Wortman J."/>
        </authorList>
    </citation>
    <scope>NUCLEOTIDE SEQUENCE [LARGE SCALE GENOMIC DNA]</scope>
    <source>
        <strain evidence="9">ATCC 50983 / TXsc</strain>
    </source>
</reference>
<dbReference type="PANTHER" id="PTHR11920:SF335">
    <property type="entry name" value="GUANYLATE CYCLASE"/>
    <property type="match status" value="1"/>
</dbReference>
<dbReference type="GeneID" id="9064418"/>
<proteinExistence type="predicted"/>
<keyword evidence="2" id="KW-0812">Transmembrane</keyword>
<dbReference type="Proteomes" id="UP000007800">
    <property type="component" value="Unassembled WGS sequence"/>
</dbReference>
<keyword evidence="4" id="KW-1133">Transmembrane helix</keyword>
<dbReference type="InParanoid" id="C5L4W9"/>
<evidence type="ECO:0000313" key="8">
    <source>
        <dbReference type="EMBL" id="EER08189.1"/>
    </source>
</evidence>
<evidence type="ECO:0000256" key="1">
    <source>
        <dbReference type="ARBA" id="ARBA00004370"/>
    </source>
</evidence>
<evidence type="ECO:0000256" key="6">
    <source>
        <dbReference type="ARBA" id="ARBA00023239"/>
    </source>
</evidence>
<feature type="non-terminal residue" evidence="8">
    <location>
        <position position="1"/>
    </location>
</feature>